<gene>
    <name evidence="1" type="ORF">CFBP5877_18830</name>
</gene>
<dbReference type="GO" id="GO:0032259">
    <property type="term" value="P:methylation"/>
    <property type="evidence" value="ECO:0007669"/>
    <property type="project" value="UniProtKB-KW"/>
</dbReference>
<dbReference type="Pfam" id="PF13578">
    <property type="entry name" value="Methyltransf_24"/>
    <property type="match status" value="1"/>
</dbReference>
<organism evidence="1 2">
    <name type="scientific">Agrobacterium tumefaciens</name>
    <dbReference type="NCBI Taxonomy" id="358"/>
    <lineage>
        <taxon>Bacteria</taxon>
        <taxon>Pseudomonadati</taxon>
        <taxon>Pseudomonadota</taxon>
        <taxon>Alphaproteobacteria</taxon>
        <taxon>Hyphomicrobiales</taxon>
        <taxon>Rhizobiaceae</taxon>
        <taxon>Rhizobium/Agrobacterium group</taxon>
        <taxon>Agrobacterium</taxon>
        <taxon>Agrobacterium tumefaciens complex</taxon>
    </lineage>
</organism>
<reference evidence="1 2" key="1">
    <citation type="submission" date="2019-04" db="EMBL/GenBank/DDBJ databases">
        <title>Complete genome sequence of Agrobacterium tumefaciens CFBP5877.</title>
        <authorList>
            <person name="Huang Y.-Y."/>
            <person name="Chiang H.-Y."/>
            <person name="Chou L."/>
            <person name="Lai E.-M."/>
            <person name="Kuo C.-H."/>
        </authorList>
    </citation>
    <scope>NUCLEOTIDE SEQUENCE [LARGE SCALE GENOMIC DNA]</scope>
    <source>
        <strain evidence="1 2">CFBP5877</strain>
    </source>
</reference>
<dbReference type="Proteomes" id="UP000298579">
    <property type="component" value="Chromosome linear"/>
</dbReference>
<accession>A0AAE6EI43</accession>
<dbReference type="SUPFAM" id="SSF53335">
    <property type="entry name" value="S-adenosyl-L-methionine-dependent methyltransferases"/>
    <property type="match status" value="1"/>
</dbReference>
<proteinExistence type="predicted"/>
<protein>
    <submittedName>
        <fullName evidence="1">Class I SAM-dependent methyltransferase</fullName>
    </submittedName>
</protein>
<keyword evidence="1" id="KW-0489">Methyltransferase</keyword>
<sequence>MTALIDNVTNLADVLKAPKSSVLDGHVVFDYTYKPERRELHKGNAGKKLIDILDQGRSLYQSHLAGINDLSEWLKKIPTQGSPEDITPYWTNGWFEGLDGASLYYLIVKNNPPIYMEVGSGNSTKFVRKAIEDHGLRTKIVSIDPQPRADIDKLCDEVIRQKCEDVDPSIFSRLGPDDVLFIDNSHRSFQGSDVTVFFTEILPALPRGVLFGIHDIFIPYDYPPNWSDRFYNEQYLLLAYIFGGMGGGSIEFPVCHVSVSGEASSILADSLVSHTGIDGGAFWMRR</sequence>
<dbReference type="AlphaFoldDB" id="A0AAE6EI43"/>
<dbReference type="GO" id="GO:0008168">
    <property type="term" value="F:methyltransferase activity"/>
    <property type="evidence" value="ECO:0007669"/>
    <property type="project" value="UniProtKB-KW"/>
</dbReference>
<dbReference type="Gene3D" id="3.40.50.150">
    <property type="entry name" value="Vaccinia Virus protein VP39"/>
    <property type="match status" value="1"/>
</dbReference>
<evidence type="ECO:0000313" key="1">
    <source>
        <dbReference type="EMBL" id="QCL82281.1"/>
    </source>
</evidence>
<dbReference type="EMBL" id="CP039898">
    <property type="protein sequence ID" value="QCL82281.1"/>
    <property type="molecule type" value="Genomic_DNA"/>
</dbReference>
<name>A0AAE6EI43_AGRTU</name>
<dbReference type="InterPro" id="IPR029063">
    <property type="entry name" value="SAM-dependent_MTases_sf"/>
</dbReference>
<keyword evidence="1" id="KW-0808">Transferase</keyword>
<evidence type="ECO:0000313" key="2">
    <source>
        <dbReference type="Proteomes" id="UP000298579"/>
    </source>
</evidence>